<dbReference type="PANTHER" id="PTHR11717:SF7">
    <property type="entry name" value="LOW MOLECULAR WEIGHT PHOSPHOTYROSINE PROTEIN PHOSPHATASE"/>
    <property type="match status" value="1"/>
</dbReference>
<evidence type="ECO:0000256" key="5">
    <source>
        <dbReference type="PIRSR" id="PIRSR617867-1"/>
    </source>
</evidence>
<comment type="similarity">
    <text evidence="1">Belongs to the low molecular weight phosphotyrosine protein phosphatase family.</text>
</comment>
<feature type="active site" description="Proton donor" evidence="5">
    <location>
        <position position="129"/>
    </location>
</feature>
<feature type="domain" description="Phosphotyrosine protein phosphatase I" evidence="6">
    <location>
        <begin position="7"/>
        <end position="155"/>
    </location>
</feature>
<gene>
    <name evidence="7" type="ORF">F0U83_06670</name>
</gene>
<evidence type="ECO:0000256" key="3">
    <source>
        <dbReference type="ARBA" id="ARBA00022801"/>
    </source>
</evidence>
<evidence type="ECO:0000256" key="1">
    <source>
        <dbReference type="ARBA" id="ARBA00011063"/>
    </source>
</evidence>
<dbReference type="SMART" id="SM00226">
    <property type="entry name" value="LMWPc"/>
    <property type="match status" value="1"/>
</dbReference>
<dbReference type="PANTHER" id="PTHR11717">
    <property type="entry name" value="LOW MOLECULAR WEIGHT PROTEIN TYROSINE PHOSPHATASE"/>
    <property type="match status" value="1"/>
</dbReference>
<reference evidence="7 8" key="1">
    <citation type="journal article" date="2019" name="Biochem. Eng. J.">
        <title>Metabolic engineering of the marine bacteria Neptunomonas concharum for the production of acetoin and meso-2,3-butanediol from acetate.</title>
        <authorList>
            <person name="Li W."/>
            <person name="Pu N."/>
            <person name="Liu C.-X."/>
            <person name="Yuan Q.-P."/>
            <person name="Li Z.-J."/>
        </authorList>
    </citation>
    <scope>NUCLEOTIDE SEQUENCE [LARGE SCALE GENOMIC DNA]</scope>
    <source>
        <strain evidence="7 8">JCM17730</strain>
    </source>
</reference>
<dbReference type="InterPro" id="IPR050438">
    <property type="entry name" value="LMW_PTPase"/>
</dbReference>
<keyword evidence="3" id="KW-0378">Hydrolase</keyword>
<name>A0A5P1R9V3_9GAMM</name>
<dbReference type="Gene3D" id="3.40.50.2300">
    <property type="match status" value="1"/>
</dbReference>
<accession>A0A5P1R9V3</accession>
<dbReference type="CDD" id="cd16343">
    <property type="entry name" value="LMWPTP"/>
    <property type="match status" value="1"/>
</dbReference>
<dbReference type="InterPro" id="IPR017867">
    <property type="entry name" value="Tyr_phospatase_low_mol_wt"/>
</dbReference>
<evidence type="ECO:0000256" key="4">
    <source>
        <dbReference type="ARBA" id="ARBA00022912"/>
    </source>
</evidence>
<organism evidence="7 8">
    <name type="scientific">Neptunomonas concharum</name>
    <dbReference type="NCBI Taxonomy" id="1031538"/>
    <lineage>
        <taxon>Bacteria</taxon>
        <taxon>Pseudomonadati</taxon>
        <taxon>Pseudomonadota</taxon>
        <taxon>Gammaproteobacteria</taxon>
        <taxon>Oceanospirillales</taxon>
        <taxon>Oceanospirillaceae</taxon>
        <taxon>Neptunomonas</taxon>
    </lineage>
</organism>
<evidence type="ECO:0000259" key="6">
    <source>
        <dbReference type="SMART" id="SM00226"/>
    </source>
</evidence>
<evidence type="ECO:0000256" key="2">
    <source>
        <dbReference type="ARBA" id="ARBA00013064"/>
    </source>
</evidence>
<dbReference type="EC" id="3.1.3.48" evidence="2"/>
<sequence>MKPVAKKRVLFVCLGNICRSPTAHGVFETLVAQHNLAHLIEVDSAGTAAYHVGNPPDKRSVAAAQQRGYELDHLRARQVTAQDFETFDYILAMDSENLDNLKSIAPANYQGYLGLFLSFGQCLESEVPDPYYGGASGFDHVLDLVENASMGLLLNMQQALYR</sequence>
<dbReference type="OrthoDB" id="9784339at2"/>
<dbReference type="SUPFAM" id="SSF52788">
    <property type="entry name" value="Phosphotyrosine protein phosphatases I"/>
    <property type="match status" value="1"/>
</dbReference>
<protein>
    <recommendedName>
        <fullName evidence="2">protein-tyrosine-phosphatase</fullName>
        <ecNumber evidence="2">3.1.3.48</ecNumber>
    </recommendedName>
</protein>
<proteinExistence type="inferred from homology"/>
<dbReference type="PRINTS" id="PR00719">
    <property type="entry name" value="LMWPTPASE"/>
</dbReference>
<keyword evidence="8" id="KW-1185">Reference proteome</keyword>
<dbReference type="InterPro" id="IPR036196">
    <property type="entry name" value="Ptyr_pPase_sf"/>
</dbReference>
<dbReference type="Pfam" id="PF01451">
    <property type="entry name" value="LMWPc"/>
    <property type="match status" value="1"/>
</dbReference>
<dbReference type="InterPro" id="IPR023485">
    <property type="entry name" value="Ptyr_pPase"/>
</dbReference>
<dbReference type="Proteomes" id="UP000324760">
    <property type="component" value="Chromosome"/>
</dbReference>
<keyword evidence="4" id="KW-0904">Protein phosphatase</keyword>
<dbReference type="FunFam" id="3.40.50.2300:FF:000113">
    <property type="entry name" value="Low molecular weight protein-tyrosine-phosphatase"/>
    <property type="match status" value="1"/>
</dbReference>
<dbReference type="AlphaFoldDB" id="A0A5P1R9V3"/>
<dbReference type="EMBL" id="CP043869">
    <property type="protein sequence ID" value="QEQ96410.1"/>
    <property type="molecule type" value="Genomic_DNA"/>
</dbReference>
<dbReference type="KEGG" id="ncu:F0U83_06670"/>
<dbReference type="GO" id="GO:0004725">
    <property type="term" value="F:protein tyrosine phosphatase activity"/>
    <property type="evidence" value="ECO:0007669"/>
    <property type="project" value="UniProtKB-EC"/>
</dbReference>
<feature type="active site" evidence="5">
    <location>
        <position position="19"/>
    </location>
</feature>
<evidence type="ECO:0000313" key="7">
    <source>
        <dbReference type="EMBL" id="QEQ96410.1"/>
    </source>
</evidence>
<feature type="active site" description="Nucleophile" evidence="5">
    <location>
        <position position="13"/>
    </location>
</feature>
<evidence type="ECO:0000313" key="8">
    <source>
        <dbReference type="Proteomes" id="UP000324760"/>
    </source>
</evidence>
<dbReference type="RefSeq" id="WP_138988467.1">
    <property type="nucleotide sequence ID" value="NZ_CP043869.1"/>
</dbReference>